<name>A0AAV1ZUZ3_9ARAC</name>
<feature type="domain" description="PCI" evidence="8">
    <location>
        <begin position="221"/>
        <end position="390"/>
    </location>
</feature>
<dbReference type="InterPro" id="IPR054559">
    <property type="entry name" value="PSMD12-CSN4-like_N"/>
</dbReference>
<dbReference type="PROSITE" id="PS50250">
    <property type="entry name" value="PCI"/>
    <property type="match status" value="1"/>
</dbReference>
<protein>
    <recommendedName>
        <fullName evidence="4">COP9 signalosome complex subunit 4</fullName>
    </recommendedName>
</protein>
<dbReference type="GO" id="GO:0008180">
    <property type="term" value="C:COP9 signalosome"/>
    <property type="evidence" value="ECO:0007669"/>
    <property type="project" value="UniProtKB-KW"/>
</dbReference>
<keyword evidence="7" id="KW-0539">Nucleus</keyword>
<dbReference type="Pfam" id="PF22241">
    <property type="entry name" value="PSMD12-CSN4_N"/>
    <property type="match status" value="1"/>
</dbReference>
<evidence type="ECO:0000256" key="1">
    <source>
        <dbReference type="ARBA" id="ARBA00004123"/>
    </source>
</evidence>
<evidence type="ECO:0000256" key="2">
    <source>
        <dbReference type="ARBA" id="ARBA00004496"/>
    </source>
</evidence>
<gene>
    <name evidence="9" type="ORF">LARSCL_LOCUS8230</name>
</gene>
<reference evidence="9 10" key="1">
    <citation type="submission" date="2024-04" db="EMBL/GenBank/DDBJ databases">
        <authorList>
            <person name="Rising A."/>
            <person name="Reimegard J."/>
            <person name="Sonavane S."/>
            <person name="Akerstrom W."/>
            <person name="Nylinder S."/>
            <person name="Hedman E."/>
            <person name="Kallberg Y."/>
        </authorList>
    </citation>
    <scope>NUCLEOTIDE SEQUENCE [LARGE SCALE GENOMIC DNA]</scope>
</reference>
<evidence type="ECO:0000313" key="9">
    <source>
        <dbReference type="EMBL" id="CAL1275679.1"/>
    </source>
</evidence>
<organism evidence="9 10">
    <name type="scientific">Larinioides sclopetarius</name>
    <dbReference type="NCBI Taxonomy" id="280406"/>
    <lineage>
        <taxon>Eukaryota</taxon>
        <taxon>Metazoa</taxon>
        <taxon>Ecdysozoa</taxon>
        <taxon>Arthropoda</taxon>
        <taxon>Chelicerata</taxon>
        <taxon>Arachnida</taxon>
        <taxon>Araneae</taxon>
        <taxon>Araneomorphae</taxon>
        <taxon>Entelegynae</taxon>
        <taxon>Araneoidea</taxon>
        <taxon>Araneidae</taxon>
        <taxon>Larinioides</taxon>
    </lineage>
</organism>
<dbReference type="InterPro" id="IPR040134">
    <property type="entry name" value="PSMD12/CSN4"/>
</dbReference>
<dbReference type="InterPro" id="IPR036390">
    <property type="entry name" value="WH_DNA-bd_sf"/>
</dbReference>
<evidence type="ECO:0000256" key="3">
    <source>
        <dbReference type="ARBA" id="ARBA00010417"/>
    </source>
</evidence>
<dbReference type="PANTHER" id="PTHR10855:SF2">
    <property type="entry name" value="COP9 SIGNALOSOME COMPLEX SUBUNIT 4"/>
    <property type="match status" value="1"/>
</dbReference>
<evidence type="ECO:0000256" key="7">
    <source>
        <dbReference type="ARBA" id="ARBA00023242"/>
    </source>
</evidence>
<dbReference type="Pfam" id="PF18420">
    <property type="entry name" value="CSN4_RPN5_eIF3a"/>
    <property type="match status" value="1"/>
</dbReference>
<dbReference type="SUPFAM" id="SSF46785">
    <property type="entry name" value="Winged helix' DNA-binding domain"/>
    <property type="match status" value="1"/>
</dbReference>
<dbReference type="AlphaFoldDB" id="A0AAV1ZUZ3"/>
<dbReference type="SMART" id="SM00088">
    <property type="entry name" value="PINT"/>
    <property type="match status" value="1"/>
</dbReference>
<sequence length="430" mass="49051">MALVQLKATQTKSLVYSIDCRKETMASNIKQHLAGLASLGGTPKDQADRYRAVLDNIVKTTGEELVEGLQSFVESIVNENVSLVISRQLLTDVGIHLTKLPDDVSKQVSHYTLDKVQPRVVSFEEQVASIRQHLADIYEKEQSWREAASVLVGIPLETGQKQYSVDYKLDTYLKIARLYLEDDDPVQAEAFINRASLLQAESKDEHLQIYYKVCYARVLDYRRKFIEAAQRYNELSYRTIILESERMKALKNALICTILASAGQQRSRMLATLFKDERCQQLPAYGILEKMYLDRIIRRSELEEFSAMLQSHQKALTTDGSTILDRAVIEHNLLSASKLYNNITFDELGALLEIPPVKAEKIASQMITEGRMNGHIDQIDSIVNFESKEVLPSWDKQIESLCFQVNNIIEKVSQHAPEWMAQAMEEQMMH</sequence>
<evidence type="ECO:0000256" key="4">
    <source>
        <dbReference type="ARBA" id="ARBA00014881"/>
    </source>
</evidence>
<proteinExistence type="inferred from homology"/>
<evidence type="ECO:0000259" key="8">
    <source>
        <dbReference type="PROSITE" id="PS50250"/>
    </source>
</evidence>
<keyword evidence="5" id="KW-0963">Cytoplasm</keyword>
<dbReference type="EMBL" id="CAXIEN010000086">
    <property type="protein sequence ID" value="CAL1275679.1"/>
    <property type="molecule type" value="Genomic_DNA"/>
</dbReference>
<dbReference type="Pfam" id="PF01399">
    <property type="entry name" value="PCI"/>
    <property type="match status" value="1"/>
</dbReference>
<dbReference type="FunFam" id="1.10.10.10:FF:000130">
    <property type="entry name" value="COP9 signalosome complex subunit 4"/>
    <property type="match status" value="1"/>
</dbReference>
<evidence type="ECO:0000256" key="6">
    <source>
        <dbReference type="ARBA" id="ARBA00022790"/>
    </source>
</evidence>
<keyword evidence="10" id="KW-1185">Reference proteome</keyword>
<dbReference type="PANTHER" id="PTHR10855">
    <property type="entry name" value="26S PROTEASOME NON-ATPASE REGULATORY SUBUNIT 12/COP9 SIGNALOSOME COMPLEX SUBUNIT 4"/>
    <property type="match status" value="1"/>
</dbReference>
<dbReference type="Proteomes" id="UP001497382">
    <property type="component" value="Unassembled WGS sequence"/>
</dbReference>
<dbReference type="GO" id="GO:0005829">
    <property type="term" value="C:cytosol"/>
    <property type="evidence" value="ECO:0007669"/>
    <property type="project" value="TreeGrafter"/>
</dbReference>
<dbReference type="InterPro" id="IPR041406">
    <property type="entry name" value="CSN4_HTH"/>
</dbReference>
<dbReference type="InterPro" id="IPR036388">
    <property type="entry name" value="WH-like_DNA-bd_sf"/>
</dbReference>
<evidence type="ECO:0000313" key="10">
    <source>
        <dbReference type="Proteomes" id="UP001497382"/>
    </source>
</evidence>
<dbReference type="Gene3D" id="1.10.10.10">
    <property type="entry name" value="Winged helix-like DNA-binding domain superfamily/Winged helix DNA-binding domain"/>
    <property type="match status" value="1"/>
</dbReference>
<accession>A0AAV1ZUZ3</accession>
<dbReference type="InterPro" id="IPR000717">
    <property type="entry name" value="PCI_dom"/>
</dbReference>
<comment type="similarity">
    <text evidence="3">Belongs to the CSN4 family.</text>
</comment>
<comment type="subcellular location">
    <subcellularLocation>
        <location evidence="2">Cytoplasm</location>
    </subcellularLocation>
    <subcellularLocation>
        <location evidence="1">Nucleus</location>
    </subcellularLocation>
</comment>
<keyword evidence="6" id="KW-0736">Signalosome</keyword>
<evidence type="ECO:0000256" key="5">
    <source>
        <dbReference type="ARBA" id="ARBA00022490"/>
    </source>
</evidence>
<comment type="caution">
    <text evidence="9">The sequence shown here is derived from an EMBL/GenBank/DDBJ whole genome shotgun (WGS) entry which is preliminary data.</text>
</comment>